<organism evidence="1 2">
    <name type="scientific">Paludifilum halophilum</name>
    <dbReference type="NCBI Taxonomy" id="1642702"/>
    <lineage>
        <taxon>Bacteria</taxon>
        <taxon>Bacillati</taxon>
        <taxon>Bacillota</taxon>
        <taxon>Bacilli</taxon>
        <taxon>Bacillales</taxon>
        <taxon>Thermoactinomycetaceae</taxon>
        <taxon>Paludifilum</taxon>
    </lineage>
</organism>
<sequence length="138" mass="15393">MKSDLNWQGKMQFQARTSSGHTVTIDAAQEVGGEDQGPRPTELLLAAAGSCSGIDIVDILKKMRLQVDSFSMEVSGDRADDHPRRFTRVYIHYKLTGDLPEDKVRRAVALSRDKYCSVSQSLNAEVITSFEINGKRFE</sequence>
<dbReference type="InterPro" id="IPR003718">
    <property type="entry name" value="OsmC/Ohr_fam"/>
</dbReference>
<dbReference type="InterPro" id="IPR036102">
    <property type="entry name" value="OsmC/Ohrsf"/>
</dbReference>
<dbReference type="AlphaFoldDB" id="A0A235B2I9"/>
<dbReference type="RefSeq" id="WP_094265510.1">
    <property type="nucleotide sequence ID" value="NZ_NOWF01000011.1"/>
</dbReference>
<proteinExistence type="predicted"/>
<keyword evidence="2" id="KW-1185">Reference proteome</keyword>
<gene>
    <name evidence="1" type="ORF">CHM34_15435</name>
</gene>
<dbReference type="Gene3D" id="3.30.300.20">
    <property type="match status" value="1"/>
</dbReference>
<dbReference type="PANTHER" id="PTHR34352:SF1">
    <property type="entry name" value="PROTEIN YHFA"/>
    <property type="match status" value="1"/>
</dbReference>
<protein>
    <submittedName>
        <fullName evidence="1">Peroxiredoxin</fullName>
    </submittedName>
</protein>
<name>A0A235B2I9_9BACL</name>
<evidence type="ECO:0000313" key="1">
    <source>
        <dbReference type="EMBL" id="OYD06494.1"/>
    </source>
</evidence>
<dbReference type="EMBL" id="NOWF01000011">
    <property type="protein sequence ID" value="OYD06494.1"/>
    <property type="molecule type" value="Genomic_DNA"/>
</dbReference>
<dbReference type="OrthoDB" id="9804010at2"/>
<dbReference type="SUPFAM" id="SSF82784">
    <property type="entry name" value="OsmC-like"/>
    <property type="match status" value="1"/>
</dbReference>
<dbReference type="Proteomes" id="UP000215459">
    <property type="component" value="Unassembled WGS sequence"/>
</dbReference>
<dbReference type="PANTHER" id="PTHR34352">
    <property type="entry name" value="PROTEIN YHFA"/>
    <property type="match status" value="1"/>
</dbReference>
<dbReference type="InterPro" id="IPR015946">
    <property type="entry name" value="KH_dom-like_a/b"/>
</dbReference>
<comment type="caution">
    <text evidence="1">The sequence shown here is derived from an EMBL/GenBank/DDBJ whole genome shotgun (WGS) entry which is preliminary data.</text>
</comment>
<accession>A0A235B2I9</accession>
<dbReference type="Gene3D" id="2.20.25.10">
    <property type="match status" value="1"/>
</dbReference>
<dbReference type="Pfam" id="PF02566">
    <property type="entry name" value="OsmC"/>
    <property type="match status" value="1"/>
</dbReference>
<evidence type="ECO:0000313" key="2">
    <source>
        <dbReference type="Proteomes" id="UP000215459"/>
    </source>
</evidence>
<reference evidence="1 2" key="1">
    <citation type="submission" date="2017-07" db="EMBL/GenBank/DDBJ databases">
        <title>The genome sequence of Paludifilum halophilum highlights mechanisms for microbial adaptation to high salt environemnts.</title>
        <authorList>
            <person name="Belbahri L."/>
        </authorList>
    </citation>
    <scope>NUCLEOTIDE SEQUENCE [LARGE SCALE GENOMIC DNA]</scope>
    <source>
        <strain evidence="1 2">DSM 102817</strain>
    </source>
</reference>